<dbReference type="AlphaFoldDB" id="A0A157NVH5"/>
<accession>A0A157NVH5</accession>
<reference evidence="2 3" key="1">
    <citation type="submission" date="2016-03" db="EMBL/GenBank/DDBJ databases">
        <authorList>
            <consortium name="Pathogen Informatics"/>
        </authorList>
    </citation>
    <scope>NUCLEOTIDE SEQUENCE [LARGE SCALE GENOMIC DNA]</scope>
    <source>
        <strain evidence="2 3">NCTC13364</strain>
    </source>
</reference>
<name>A0A157NVH5_9BORD</name>
<dbReference type="RefSeq" id="WP_066411024.1">
    <property type="nucleotide sequence ID" value="NZ_FKBS01000014.1"/>
</dbReference>
<dbReference type="NCBIfam" id="TIGR02497">
    <property type="entry name" value="yscI_hrpB_dom"/>
    <property type="match status" value="1"/>
</dbReference>
<keyword evidence="1" id="KW-0732">Signal</keyword>
<evidence type="ECO:0000313" key="2">
    <source>
        <dbReference type="EMBL" id="SAI25327.1"/>
    </source>
</evidence>
<evidence type="ECO:0000256" key="1">
    <source>
        <dbReference type="SAM" id="SignalP"/>
    </source>
</evidence>
<protein>
    <submittedName>
        <fullName evidence="2">Type III secretion protein</fullName>
    </submittedName>
</protein>
<dbReference type="Proteomes" id="UP000077037">
    <property type="component" value="Unassembled WGS sequence"/>
</dbReference>
<dbReference type="Pfam" id="PF17001">
    <property type="entry name" value="T3SS_basalb_I"/>
    <property type="match status" value="1"/>
</dbReference>
<feature type="signal peptide" evidence="1">
    <location>
        <begin position="1"/>
        <end position="20"/>
    </location>
</feature>
<dbReference type="InterPro" id="IPR012670">
    <property type="entry name" value="T3SS_YscI/HrpB"/>
</dbReference>
<gene>
    <name evidence="2" type="primary">bscI</name>
    <name evidence="2" type="ORF">SAMEA1982600_01992</name>
</gene>
<dbReference type="EMBL" id="FKBS01000014">
    <property type="protein sequence ID" value="SAI25327.1"/>
    <property type="molecule type" value="Genomic_DNA"/>
</dbReference>
<sequence length="144" mass="14726">MEIAALSAALAAPLTTPAPAVAPTAQATERFNALMNAPEVSATAAPELTGVQAALQSAFAVDGAAPSLPSLGSQILSSLQGTAADFSQRWQGISAGLDQMAAAPNISDMLRVQGEMLQVSVQYELVGKAVSRTTQNIDTLVRMS</sequence>
<feature type="chain" id="PRO_5007614648" evidence="1">
    <location>
        <begin position="21"/>
        <end position="144"/>
    </location>
</feature>
<dbReference type="OrthoDB" id="8657297at2"/>
<organism evidence="2 3">
    <name type="scientific">Bordetella ansorpii</name>
    <dbReference type="NCBI Taxonomy" id="288768"/>
    <lineage>
        <taxon>Bacteria</taxon>
        <taxon>Pseudomonadati</taxon>
        <taxon>Pseudomonadota</taxon>
        <taxon>Betaproteobacteria</taxon>
        <taxon>Burkholderiales</taxon>
        <taxon>Alcaligenaceae</taxon>
        <taxon>Bordetella</taxon>
    </lineage>
</organism>
<dbReference type="GO" id="GO:0030254">
    <property type="term" value="P:protein secretion by the type III secretion system"/>
    <property type="evidence" value="ECO:0007669"/>
    <property type="project" value="InterPro"/>
</dbReference>
<proteinExistence type="predicted"/>
<evidence type="ECO:0000313" key="3">
    <source>
        <dbReference type="Proteomes" id="UP000077037"/>
    </source>
</evidence>